<organism evidence="7 8">
    <name type="scientific">Rotaria sordida</name>
    <dbReference type="NCBI Taxonomy" id="392033"/>
    <lineage>
        <taxon>Eukaryota</taxon>
        <taxon>Metazoa</taxon>
        <taxon>Spiralia</taxon>
        <taxon>Gnathifera</taxon>
        <taxon>Rotifera</taxon>
        <taxon>Eurotatoria</taxon>
        <taxon>Bdelloidea</taxon>
        <taxon>Philodinida</taxon>
        <taxon>Philodinidae</taxon>
        <taxon>Rotaria</taxon>
    </lineage>
</organism>
<name>A0A815NDV6_9BILA</name>
<dbReference type="InterPro" id="IPR040457">
    <property type="entry name" value="GCP_C"/>
</dbReference>
<dbReference type="PANTHER" id="PTHR19302">
    <property type="entry name" value="GAMMA TUBULIN COMPLEX PROTEIN"/>
    <property type="match status" value="1"/>
</dbReference>
<evidence type="ECO:0000259" key="6">
    <source>
        <dbReference type="Pfam" id="PF04130"/>
    </source>
</evidence>
<dbReference type="PANTHER" id="PTHR19302:SF70">
    <property type="entry name" value="GAMMA-TUBULIN COMPLEX COMPONENT 6"/>
    <property type="match status" value="1"/>
</dbReference>
<accession>A0A815NDV6</accession>
<dbReference type="InterPro" id="IPR007259">
    <property type="entry name" value="GCP"/>
</dbReference>
<dbReference type="GO" id="GO:0031122">
    <property type="term" value="P:cytoplasmic microtubule organization"/>
    <property type="evidence" value="ECO:0007669"/>
    <property type="project" value="TreeGrafter"/>
</dbReference>
<dbReference type="InterPro" id="IPR042241">
    <property type="entry name" value="GCP_C_sf"/>
</dbReference>
<feature type="domain" description="Gamma tubulin complex component C-terminal" evidence="6">
    <location>
        <begin position="428"/>
        <end position="550"/>
    </location>
</feature>
<dbReference type="Pfam" id="PF04130">
    <property type="entry name" value="GCP_C_terminal"/>
    <property type="match status" value="1"/>
</dbReference>
<evidence type="ECO:0000256" key="5">
    <source>
        <dbReference type="RuleBase" id="RU363050"/>
    </source>
</evidence>
<protein>
    <recommendedName>
        <fullName evidence="5">Gamma-tubulin complex component</fullName>
    </recommendedName>
</protein>
<sequence length="559" mass="63667">MNEISDSEEPNTVFIDKIPIVTHNVCTQTLDSFSNPEIEQHVIENSHDNDINQLEGSSIFQLLNDYNNKFKDNDLHEFSDDGTDSIDTNDDAEEIYEAQYNVFNNDFENQQYPNATELSVMLLFVWRKHSMSKAAVNDICRILNAFNVPSMPKDFRGVMSHIKKNNPTLLHSNQSFICPSCFNRSLNASKCNVKGCQSASSYVRTPTSVSTFPILPQIIAILERENLASLTYESDQCRDVMNSQCHYEIVMKEKQTHPGRNIVTLTLNSDGTLIKRLSRSLWITCACINELPRRKRFEINNILICSISTGAEKPKKKEYSLILTDIVNELKFLEHVGFDIVLPSDKKGTVRNYTHFHAFTISAVCDKPAQSLLMNIKDPTGYFSCGWCCIRGDPSSSGSRCFISNEKIPMKIRNNATYDAFMQLLARNYVPKDPRKDKACGQLAAAHNEYLDWTMLNCLLTPNAAPILNEVNRVLTLIIRFHCQLKTFSWILNATYTDPSDTSVQALRTTFEKYYIAVLSLFKVLSKLVEKGYKTSLSDLLVRLNHNGYYDQITTFSTR</sequence>
<dbReference type="GO" id="GO:0051321">
    <property type="term" value="P:meiotic cell cycle"/>
    <property type="evidence" value="ECO:0007669"/>
    <property type="project" value="TreeGrafter"/>
</dbReference>
<dbReference type="GO" id="GO:0000922">
    <property type="term" value="C:spindle pole"/>
    <property type="evidence" value="ECO:0007669"/>
    <property type="project" value="InterPro"/>
</dbReference>
<gene>
    <name evidence="7" type="ORF">SEV965_LOCUS32784</name>
</gene>
<dbReference type="GO" id="GO:0005874">
    <property type="term" value="C:microtubule"/>
    <property type="evidence" value="ECO:0007669"/>
    <property type="project" value="UniProtKB-KW"/>
</dbReference>
<dbReference type="GO" id="GO:0007020">
    <property type="term" value="P:microtubule nucleation"/>
    <property type="evidence" value="ECO:0007669"/>
    <property type="project" value="InterPro"/>
</dbReference>
<evidence type="ECO:0000313" key="7">
    <source>
        <dbReference type="EMBL" id="CAF1431817.1"/>
    </source>
</evidence>
<dbReference type="GO" id="GO:0051011">
    <property type="term" value="F:microtubule minus-end binding"/>
    <property type="evidence" value="ECO:0007669"/>
    <property type="project" value="TreeGrafter"/>
</dbReference>
<evidence type="ECO:0000256" key="4">
    <source>
        <dbReference type="ARBA" id="ARBA00023212"/>
    </source>
</evidence>
<proteinExistence type="inferred from homology"/>
<comment type="subcellular location">
    <subcellularLocation>
        <location evidence="5">Cytoplasm</location>
        <location evidence="5">Cytoskeleton</location>
        <location evidence="5">Microtubule organizing center</location>
    </subcellularLocation>
</comment>
<dbReference type="GO" id="GO:0000930">
    <property type="term" value="C:gamma-tubulin complex"/>
    <property type="evidence" value="ECO:0007669"/>
    <property type="project" value="TreeGrafter"/>
</dbReference>
<keyword evidence="2 5" id="KW-0963">Cytoplasm</keyword>
<evidence type="ECO:0000313" key="8">
    <source>
        <dbReference type="Proteomes" id="UP000663889"/>
    </source>
</evidence>
<reference evidence="7" key="1">
    <citation type="submission" date="2021-02" db="EMBL/GenBank/DDBJ databases">
        <authorList>
            <person name="Nowell W R."/>
        </authorList>
    </citation>
    <scope>NUCLEOTIDE SEQUENCE</scope>
</reference>
<dbReference type="EMBL" id="CAJNOU010004213">
    <property type="protein sequence ID" value="CAF1431817.1"/>
    <property type="molecule type" value="Genomic_DNA"/>
</dbReference>
<dbReference type="GO" id="GO:0000278">
    <property type="term" value="P:mitotic cell cycle"/>
    <property type="evidence" value="ECO:0007669"/>
    <property type="project" value="TreeGrafter"/>
</dbReference>
<dbReference type="Gene3D" id="1.20.120.1900">
    <property type="entry name" value="Gamma-tubulin complex, C-terminal domain"/>
    <property type="match status" value="1"/>
</dbReference>
<evidence type="ECO:0000256" key="3">
    <source>
        <dbReference type="ARBA" id="ARBA00022701"/>
    </source>
</evidence>
<dbReference type="AlphaFoldDB" id="A0A815NDV6"/>
<dbReference type="GO" id="GO:0043015">
    <property type="term" value="F:gamma-tubulin binding"/>
    <property type="evidence" value="ECO:0007669"/>
    <property type="project" value="InterPro"/>
</dbReference>
<evidence type="ECO:0000256" key="1">
    <source>
        <dbReference type="ARBA" id="ARBA00010337"/>
    </source>
</evidence>
<keyword evidence="3 5" id="KW-0493">Microtubule</keyword>
<keyword evidence="4 5" id="KW-0206">Cytoskeleton</keyword>
<dbReference type="Proteomes" id="UP000663889">
    <property type="component" value="Unassembled WGS sequence"/>
</dbReference>
<comment type="similarity">
    <text evidence="1 5">Belongs to the TUBGCP family.</text>
</comment>
<evidence type="ECO:0000256" key="2">
    <source>
        <dbReference type="ARBA" id="ARBA00022490"/>
    </source>
</evidence>
<dbReference type="GO" id="GO:0051225">
    <property type="term" value="P:spindle assembly"/>
    <property type="evidence" value="ECO:0007669"/>
    <property type="project" value="TreeGrafter"/>
</dbReference>
<comment type="caution">
    <text evidence="7">The sequence shown here is derived from an EMBL/GenBank/DDBJ whole genome shotgun (WGS) entry which is preliminary data.</text>
</comment>